<organism evidence="1 2">
    <name type="scientific">Cryptosporangium arvum DSM 44712</name>
    <dbReference type="NCBI Taxonomy" id="927661"/>
    <lineage>
        <taxon>Bacteria</taxon>
        <taxon>Bacillati</taxon>
        <taxon>Actinomycetota</taxon>
        <taxon>Actinomycetes</taxon>
        <taxon>Cryptosporangiales</taxon>
        <taxon>Cryptosporangiaceae</taxon>
        <taxon>Cryptosporangium</taxon>
    </lineage>
</organism>
<dbReference type="EMBL" id="JFBT01000001">
    <property type="protein sequence ID" value="EXG79501.1"/>
    <property type="molecule type" value="Genomic_DNA"/>
</dbReference>
<protein>
    <submittedName>
        <fullName evidence="1">Uncharacterized protein</fullName>
    </submittedName>
</protein>
<comment type="caution">
    <text evidence="1">The sequence shown here is derived from an EMBL/GenBank/DDBJ whole genome shotgun (WGS) entry which is preliminary data.</text>
</comment>
<evidence type="ECO:0000313" key="1">
    <source>
        <dbReference type="EMBL" id="EXG79501.1"/>
    </source>
</evidence>
<dbReference type="OrthoDB" id="3354731at2"/>
<gene>
    <name evidence="1" type="ORF">CryarDRAFT_0542</name>
</gene>
<dbReference type="AlphaFoldDB" id="A0A011ABU6"/>
<sequence>MSVDAHSVPSPVEPNIVRASHLPEENEELIQLTGEVVSARKLHYVGHFTRGFFDFSIDVLADVAGALPSERDVERQREWCRWHGRQMNFLADRLDRQLQTIRSGRLIRTVLEADNQSVHHYQIRTGQYFVGYAFDSPGLQTADRLMADLTNEVRARYRLGSQNPGGYLTQGEGDWILSEFGNSPHVEGFIDESTTQSLVREFSREAVDPQRLHYAAYYDGGAFQGAVDVFSAPQLKLFFDQISRKDRRIRYREIGSRLDAMVRSLEQSMYPVTAGALNRLVLDVEEGALFYNKISTHYPGSYVIGVTVDKSRVADADARVQELSEQIALRLPESSSEDSAGQNE</sequence>
<name>A0A011ABU6_9ACTN</name>
<accession>A0A011ABU6</accession>
<proteinExistence type="predicted"/>
<dbReference type="Proteomes" id="UP000021053">
    <property type="component" value="Unassembled WGS sequence"/>
</dbReference>
<evidence type="ECO:0000313" key="2">
    <source>
        <dbReference type="Proteomes" id="UP000021053"/>
    </source>
</evidence>
<keyword evidence="2" id="KW-1185">Reference proteome</keyword>
<reference evidence="1 2" key="1">
    <citation type="submission" date="2013-07" db="EMBL/GenBank/DDBJ databases">
        <authorList>
            <consortium name="DOE Joint Genome Institute"/>
            <person name="Eisen J."/>
            <person name="Huntemann M."/>
            <person name="Han J."/>
            <person name="Chen A."/>
            <person name="Kyrpides N."/>
            <person name="Mavromatis K."/>
            <person name="Markowitz V."/>
            <person name="Palaniappan K."/>
            <person name="Ivanova N."/>
            <person name="Schaumberg A."/>
            <person name="Pati A."/>
            <person name="Liolios K."/>
            <person name="Nordberg H.P."/>
            <person name="Cantor M.N."/>
            <person name="Hua S.X."/>
            <person name="Woyke T."/>
        </authorList>
    </citation>
    <scope>NUCLEOTIDE SEQUENCE [LARGE SCALE GENOMIC DNA]</scope>
    <source>
        <strain evidence="1 2">DSM 44712</strain>
    </source>
</reference>
<dbReference type="HOGENOM" id="CLU_830651_0_0_11"/>
<dbReference type="RefSeq" id="WP_035848210.1">
    <property type="nucleotide sequence ID" value="NZ_KK073874.1"/>
</dbReference>